<dbReference type="GO" id="GO:0005634">
    <property type="term" value="C:nucleus"/>
    <property type="evidence" value="ECO:0007669"/>
    <property type="project" value="TreeGrafter"/>
</dbReference>
<evidence type="ECO:0000256" key="1">
    <source>
        <dbReference type="ARBA" id="ARBA00022723"/>
    </source>
</evidence>
<dbReference type="Proteomes" id="UP001309876">
    <property type="component" value="Unassembled WGS sequence"/>
</dbReference>
<keyword evidence="1" id="KW-0479">Metal-binding</keyword>
<evidence type="ECO:0000256" key="2">
    <source>
        <dbReference type="ARBA" id="ARBA00022842"/>
    </source>
</evidence>
<dbReference type="Gene3D" id="3.40.50.920">
    <property type="match status" value="1"/>
</dbReference>
<evidence type="ECO:0000313" key="5">
    <source>
        <dbReference type="Proteomes" id="UP001309876"/>
    </source>
</evidence>
<reference evidence="4 5" key="1">
    <citation type="submission" date="2023-08" db="EMBL/GenBank/DDBJ databases">
        <title>Black Yeasts Isolated from many extreme environments.</title>
        <authorList>
            <person name="Coleine C."/>
            <person name="Stajich J.E."/>
            <person name="Selbmann L."/>
        </authorList>
    </citation>
    <scope>NUCLEOTIDE SEQUENCE [LARGE SCALE GENOMIC DNA]</scope>
    <source>
        <strain evidence="4 5">CCFEE 5910</strain>
    </source>
</reference>
<dbReference type="GO" id="GO:0046872">
    <property type="term" value="F:metal ion binding"/>
    <property type="evidence" value="ECO:0007669"/>
    <property type="project" value="UniProtKB-KW"/>
</dbReference>
<comment type="caution">
    <text evidence="4">The sequence shown here is derived from an EMBL/GenBank/DDBJ whole genome shotgun (WGS) entry which is preliminary data.</text>
</comment>
<protein>
    <recommendedName>
        <fullName evidence="3">Transketolase-like C-terminal domain-containing protein</fullName>
    </recommendedName>
</protein>
<dbReference type="GO" id="GO:0005829">
    <property type="term" value="C:cytosol"/>
    <property type="evidence" value="ECO:0007669"/>
    <property type="project" value="TreeGrafter"/>
</dbReference>
<dbReference type="PANTHER" id="PTHR43522">
    <property type="entry name" value="TRANSKETOLASE"/>
    <property type="match status" value="1"/>
</dbReference>
<dbReference type="InterPro" id="IPR055152">
    <property type="entry name" value="Transketolase-like_C_2"/>
</dbReference>
<evidence type="ECO:0000313" key="4">
    <source>
        <dbReference type="EMBL" id="KAK5086756.1"/>
    </source>
</evidence>
<dbReference type="InterPro" id="IPR033247">
    <property type="entry name" value="Transketolase_fam"/>
</dbReference>
<sequence length="187" mass="20874">MAAIEAQRTPTMISLSRHGLVQHPSHSDRNGVRKGAYVFIEEHSADVTLIGTGSEMFFAVDTRTELAAIGVKARVVSFPCQRLFEEQTLEYKEEVMRYSTSKPIVVIEAYAVNGWERYADAGYSMRMFGKSLPPEEEVYSFFGFQADVIARSVKQLLDDVEVSGIKSLRGGFRDLNNGPMGHGFEPL</sequence>
<dbReference type="GO" id="GO:0004802">
    <property type="term" value="F:transketolase activity"/>
    <property type="evidence" value="ECO:0007669"/>
    <property type="project" value="TreeGrafter"/>
</dbReference>
<feature type="domain" description="Transketolase-like C-terminal" evidence="3">
    <location>
        <begin position="35"/>
        <end position="145"/>
    </location>
</feature>
<dbReference type="SUPFAM" id="SSF52922">
    <property type="entry name" value="TK C-terminal domain-like"/>
    <property type="match status" value="1"/>
</dbReference>
<dbReference type="EMBL" id="JAVRRJ010000003">
    <property type="protein sequence ID" value="KAK5086756.1"/>
    <property type="molecule type" value="Genomic_DNA"/>
</dbReference>
<keyword evidence="5" id="KW-1185">Reference proteome</keyword>
<dbReference type="PANTHER" id="PTHR43522:SF6">
    <property type="entry name" value="TRANSKETOLASE-LIKE PYRIMIDINE-BINDING DOMAIN-CONTAINING PROTEIN-RELATED"/>
    <property type="match status" value="1"/>
</dbReference>
<keyword evidence="2" id="KW-0460">Magnesium</keyword>
<organism evidence="4 5">
    <name type="scientific">Lithohypha guttulata</name>
    <dbReference type="NCBI Taxonomy" id="1690604"/>
    <lineage>
        <taxon>Eukaryota</taxon>
        <taxon>Fungi</taxon>
        <taxon>Dikarya</taxon>
        <taxon>Ascomycota</taxon>
        <taxon>Pezizomycotina</taxon>
        <taxon>Eurotiomycetes</taxon>
        <taxon>Chaetothyriomycetidae</taxon>
        <taxon>Chaetothyriales</taxon>
        <taxon>Trichomeriaceae</taxon>
        <taxon>Lithohypha</taxon>
    </lineage>
</organism>
<accession>A0AAN7T0R5</accession>
<dbReference type="GO" id="GO:0006098">
    <property type="term" value="P:pentose-phosphate shunt"/>
    <property type="evidence" value="ECO:0007669"/>
    <property type="project" value="TreeGrafter"/>
</dbReference>
<proteinExistence type="predicted"/>
<name>A0AAN7T0R5_9EURO</name>
<gene>
    <name evidence="4" type="ORF">LTR05_003924</name>
</gene>
<evidence type="ECO:0000259" key="3">
    <source>
        <dbReference type="Pfam" id="PF22613"/>
    </source>
</evidence>
<dbReference type="Pfam" id="PF22613">
    <property type="entry name" value="Transketolase_C_1"/>
    <property type="match status" value="1"/>
</dbReference>
<dbReference type="InterPro" id="IPR009014">
    <property type="entry name" value="Transketo_C/PFOR_II"/>
</dbReference>
<dbReference type="AlphaFoldDB" id="A0AAN7T0R5"/>
<dbReference type="FunFam" id="3.40.50.920:FF:000012">
    <property type="entry name" value="Transketolase, variant 1"/>
    <property type="match status" value="1"/>
</dbReference>